<reference evidence="7 8" key="1">
    <citation type="submission" date="2021-02" db="EMBL/GenBank/DDBJ databases">
        <title>De Novo genome assembly of isolated myxobacteria.</title>
        <authorList>
            <person name="Stevens D.C."/>
        </authorList>
    </citation>
    <scope>NUCLEOTIDE SEQUENCE [LARGE SCALE GENOMIC DNA]</scope>
    <source>
        <strain evidence="7 8">SCHIC003</strain>
    </source>
</reference>
<dbReference type="PANTHER" id="PTHR11228:SF34">
    <property type="entry name" value="TUNGSTEN-CONTAINING ALDEHYDE FERREDOXIN OXIDOREDUCTASE COFACTOR MODIFYING PROTEIN"/>
    <property type="match status" value="1"/>
</dbReference>
<evidence type="ECO:0000259" key="6">
    <source>
        <dbReference type="Pfam" id="PF04055"/>
    </source>
</evidence>
<keyword evidence="4" id="KW-0408">Iron</keyword>
<keyword evidence="8" id="KW-1185">Reference proteome</keyword>
<dbReference type="PANTHER" id="PTHR11228">
    <property type="entry name" value="RADICAL SAM DOMAIN PROTEIN"/>
    <property type="match status" value="1"/>
</dbReference>
<dbReference type="InterPro" id="IPR007197">
    <property type="entry name" value="rSAM"/>
</dbReference>
<feature type="domain" description="Radical SAM core" evidence="6">
    <location>
        <begin position="9"/>
        <end position="116"/>
    </location>
</feature>
<evidence type="ECO:0000256" key="3">
    <source>
        <dbReference type="ARBA" id="ARBA00022723"/>
    </source>
</evidence>
<evidence type="ECO:0000256" key="2">
    <source>
        <dbReference type="ARBA" id="ARBA00022691"/>
    </source>
</evidence>
<dbReference type="Gene3D" id="3.20.20.70">
    <property type="entry name" value="Aldolase class I"/>
    <property type="match status" value="1"/>
</dbReference>
<dbReference type="SFLD" id="SFLDS00029">
    <property type="entry name" value="Radical_SAM"/>
    <property type="match status" value="1"/>
</dbReference>
<dbReference type="InterPro" id="IPR058240">
    <property type="entry name" value="rSAM_sf"/>
</dbReference>
<dbReference type="RefSeq" id="WP_206717410.1">
    <property type="nucleotide sequence ID" value="NZ_CP071091.1"/>
</dbReference>
<keyword evidence="2" id="KW-0949">S-adenosyl-L-methionine</keyword>
<sequence length="363" mass="41272">MRPQVVTILPTYQCTAACKECCFECTPHVKGRIPRERLMRYIDEAIESVPTLRLLVFSGGECFLLGKDLDDAIAKASAKGLRTRVVTNGYWAVSPEAASKRLQRLKDAGLDELNISSGDDHLEYVPFERVVNGLIAGAELKIVSLVSVEGFENSKFKVEDVFNHPRIRDYLAAHPGSPYLQVFKNVWMPFHQDRELEHRDATYRTPERLGLNGGCTNVLYNMVITPDESLASCCGLTMEHIPEMKLGKLGENPMAKLVDQGMNDFLKRWIWLDGPEAIMAFVHKMDPAVPLPSRNVHPCETCAQFYLNPRAREVVRQHWREVRDDVLLRYELKLQFMQERGGQLPAEALQDKQELTRLSHGDH</sequence>
<comment type="cofactor">
    <cofactor evidence="1">
        <name>[4Fe-4S] cluster</name>
        <dbReference type="ChEBI" id="CHEBI:49883"/>
    </cofactor>
</comment>
<gene>
    <name evidence="7" type="ORF">JY572_06535</name>
</gene>
<dbReference type="InterPro" id="IPR013785">
    <property type="entry name" value="Aldolase_TIM"/>
</dbReference>
<dbReference type="CDD" id="cd01335">
    <property type="entry name" value="Radical_SAM"/>
    <property type="match status" value="1"/>
</dbReference>
<protein>
    <recommendedName>
        <fullName evidence="6">Radical SAM core domain-containing protein</fullName>
    </recommendedName>
</protein>
<dbReference type="EMBL" id="CP071091">
    <property type="protein sequence ID" value="QSQ15718.1"/>
    <property type="molecule type" value="Genomic_DNA"/>
</dbReference>
<name>A0ABX7NBB2_9BACT</name>
<dbReference type="Proteomes" id="UP000663090">
    <property type="component" value="Chromosome"/>
</dbReference>
<dbReference type="Pfam" id="PF04055">
    <property type="entry name" value="Radical_SAM"/>
    <property type="match status" value="1"/>
</dbReference>
<accession>A0ABX7NBB2</accession>
<evidence type="ECO:0000313" key="7">
    <source>
        <dbReference type="EMBL" id="QSQ15718.1"/>
    </source>
</evidence>
<dbReference type="SUPFAM" id="SSF102114">
    <property type="entry name" value="Radical SAM enzymes"/>
    <property type="match status" value="1"/>
</dbReference>
<keyword evidence="3" id="KW-0479">Metal-binding</keyword>
<evidence type="ECO:0000256" key="5">
    <source>
        <dbReference type="ARBA" id="ARBA00023014"/>
    </source>
</evidence>
<keyword evidence="5" id="KW-0411">Iron-sulfur</keyword>
<evidence type="ECO:0000313" key="8">
    <source>
        <dbReference type="Proteomes" id="UP000663090"/>
    </source>
</evidence>
<evidence type="ECO:0000256" key="1">
    <source>
        <dbReference type="ARBA" id="ARBA00001966"/>
    </source>
</evidence>
<dbReference type="InterPro" id="IPR050377">
    <property type="entry name" value="Radical_SAM_PqqE_MftC-like"/>
</dbReference>
<proteinExistence type="predicted"/>
<organism evidence="7 8">
    <name type="scientific">Myxococcus landrumensis</name>
    <dbReference type="NCBI Taxonomy" id="2813577"/>
    <lineage>
        <taxon>Bacteria</taxon>
        <taxon>Pseudomonadati</taxon>
        <taxon>Myxococcota</taxon>
        <taxon>Myxococcia</taxon>
        <taxon>Myxococcales</taxon>
        <taxon>Cystobacterineae</taxon>
        <taxon>Myxococcaceae</taxon>
        <taxon>Myxococcus</taxon>
    </lineage>
</organism>
<evidence type="ECO:0000256" key="4">
    <source>
        <dbReference type="ARBA" id="ARBA00023004"/>
    </source>
</evidence>